<comment type="pathway">
    <text evidence="3 20">Protein modification; protein ubiquitination.</text>
</comment>
<dbReference type="OMA" id="AKSEYEP"/>
<dbReference type="OrthoDB" id="9049620at2759"/>
<keyword evidence="10 18" id="KW-0863">Zinc-finger</keyword>
<reference evidence="26" key="1">
    <citation type="journal article" date="2016" name="Genome Announc.">
        <title>Draft genome sequences of fungus Aspergillus calidoustus.</title>
        <authorList>
            <person name="Horn F."/>
            <person name="Linde J."/>
            <person name="Mattern D.J."/>
            <person name="Walther G."/>
            <person name="Guthke R."/>
            <person name="Scherlach K."/>
            <person name="Martin K."/>
            <person name="Brakhage A.A."/>
            <person name="Petzke L."/>
            <person name="Valiante V."/>
        </authorList>
    </citation>
    <scope>NUCLEOTIDE SEQUENCE [LARGE SCALE GENOMIC DNA]</scope>
    <source>
        <strain evidence="26">SF006504</strain>
    </source>
</reference>
<dbReference type="GO" id="GO:0097505">
    <property type="term" value="C:Rad6-Rad18 complex"/>
    <property type="evidence" value="ECO:0007669"/>
    <property type="project" value="TreeGrafter"/>
</dbReference>
<evidence type="ECO:0000256" key="13">
    <source>
        <dbReference type="ARBA" id="ARBA00023125"/>
    </source>
</evidence>
<comment type="similarity">
    <text evidence="4 20">Belongs to the RAD18 family.</text>
</comment>
<feature type="compositionally biased region" description="Basic and acidic residues" evidence="21">
    <location>
        <begin position="121"/>
        <end position="130"/>
    </location>
</feature>
<keyword evidence="15 20" id="KW-0539">Nucleus</keyword>
<dbReference type="SMART" id="SM00734">
    <property type="entry name" value="ZnF_Rad18"/>
    <property type="match status" value="1"/>
</dbReference>
<feature type="compositionally biased region" description="Low complexity" evidence="21">
    <location>
        <begin position="380"/>
        <end position="394"/>
    </location>
</feature>
<dbReference type="STRING" id="454130.A0A0U4ZGJ7"/>
<dbReference type="InterPro" id="IPR006642">
    <property type="entry name" value="Rad18_UBZ4"/>
</dbReference>
<comment type="subunit">
    <text evidence="17 20">Interacts with E2 UBC2, forming a complex with ubiquitin ligase activity.</text>
</comment>
<evidence type="ECO:0000313" key="26">
    <source>
        <dbReference type="Proteomes" id="UP000054771"/>
    </source>
</evidence>
<dbReference type="PANTHER" id="PTHR14134:SF2">
    <property type="entry name" value="E3 UBIQUITIN-PROTEIN LIGASE RAD18"/>
    <property type="match status" value="1"/>
</dbReference>
<proteinExistence type="inferred from homology"/>
<dbReference type="GO" id="GO:0006301">
    <property type="term" value="P:DNA damage tolerance"/>
    <property type="evidence" value="ECO:0007669"/>
    <property type="project" value="InterPro"/>
</dbReference>
<keyword evidence="26" id="KW-1185">Reference proteome</keyword>
<protein>
    <recommendedName>
        <fullName evidence="6 20">Postreplication repair E3 ubiquitin-protein ligase RAD18</fullName>
        <ecNumber evidence="5 20">2.3.2.27</ecNumber>
    </recommendedName>
    <alternativeName>
        <fullName evidence="20">RING-type E3 ubiquitin transferase RAD18</fullName>
    </alternativeName>
</protein>
<keyword evidence="9 19" id="KW-0227">DNA damage</keyword>
<evidence type="ECO:0000256" key="14">
    <source>
        <dbReference type="ARBA" id="ARBA00023204"/>
    </source>
</evidence>
<dbReference type="NCBIfam" id="TIGR00599">
    <property type="entry name" value="rad18"/>
    <property type="match status" value="1"/>
</dbReference>
<dbReference type="EC" id="2.3.2.27" evidence="5 20"/>
<dbReference type="InterPro" id="IPR017907">
    <property type="entry name" value="Znf_RING_CS"/>
</dbReference>
<dbReference type="GO" id="GO:0003697">
    <property type="term" value="F:single-stranded DNA binding"/>
    <property type="evidence" value="ECO:0007669"/>
    <property type="project" value="UniProtKB-UniRule"/>
</dbReference>
<dbReference type="PROSITE" id="PS51908">
    <property type="entry name" value="ZF_UBZ4"/>
    <property type="match status" value="1"/>
</dbReference>
<dbReference type="Gene3D" id="3.30.40.10">
    <property type="entry name" value="Zinc/RING finger domain, C3HC4 (zinc finger)"/>
    <property type="match status" value="1"/>
</dbReference>
<dbReference type="InterPro" id="IPR039577">
    <property type="entry name" value="Rad18"/>
</dbReference>
<dbReference type="Pfam" id="PF02037">
    <property type="entry name" value="SAP"/>
    <property type="match status" value="1"/>
</dbReference>
<evidence type="ECO:0000256" key="6">
    <source>
        <dbReference type="ARBA" id="ARBA00015551"/>
    </source>
</evidence>
<comment type="catalytic activity">
    <reaction evidence="1 20">
        <text>S-ubiquitinyl-[E2 ubiquitin-conjugating enzyme]-L-cysteine + [acceptor protein]-L-lysine = [E2 ubiquitin-conjugating enzyme]-L-cysteine + N(6)-ubiquitinyl-[acceptor protein]-L-lysine.</text>
        <dbReference type="EC" id="2.3.2.27"/>
    </reaction>
</comment>
<dbReference type="GO" id="GO:0008270">
    <property type="term" value="F:zinc ion binding"/>
    <property type="evidence" value="ECO:0007669"/>
    <property type="project" value="UniProtKB-KW"/>
</dbReference>
<evidence type="ECO:0000256" key="20">
    <source>
        <dbReference type="RuleBase" id="RU368093"/>
    </source>
</evidence>
<comment type="function">
    <text evidence="16 20">E3 RING-finger protein, member of the UBC2/RAD6 epistasis group. Associates to the E2 ubiquitin conjugating enzyme UBC2/RAD6 to form the UBC2-RAD18 ubiquitin ligase complex involved in postreplicative repair (PRR) of damaged DNA.</text>
</comment>
<feature type="domain" description="SAP" evidence="23">
    <location>
        <begin position="242"/>
        <end position="276"/>
    </location>
</feature>
<dbReference type="AlphaFoldDB" id="A0A0U4ZGJ7"/>
<evidence type="ECO:0000256" key="18">
    <source>
        <dbReference type="PROSITE-ProRule" id="PRU00175"/>
    </source>
</evidence>
<gene>
    <name evidence="25" type="ORF">ASPCAL11966</name>
</gene>
<dbReference type="GO" id="GO:0006281">
    <property type="term" value="P:DNA repair"/>
    <property type="evidence" value="ECO:0007669"/>
    <property type="project" value="UniProtKB-KW"/>
</dbReference>
<evidence type="ECO:0000256" key="4">
    <source>
        <dbReference type="ARBA" id="ARBA00009506"/>
    </source>
</evidence>
<dbReference type="PROSITE" id="PS50800">
    <property type="entry name" value="SAP"/>
    <property type="match status" value="1"/>
</dbReference>
<evidence type="ECO:0000256" key="9">
    <source>
        <dbReference type="ARBA" id="ARBA00022763"/>
    </source>
</evidence>
<keyword evidence="7 20" id="KW-0808">Transferase</keyword>
<dbReference type="Proteomes" id="UP000054771">
    <property type="component" value="Unassembled WGS sequence"/>
</dbReference>
<feature type="domain" description="RING-type" evidence="22">
    <location>
        <begin position="30"/>
        <end position="68"/>
    </location>
</feature>
<feature type="domain" description="UBZ4-type" evidence="24">
    <location>
        <begin position="178"/>
        <end position="205"/>
    </location>
</feature>
<feature type="compositionally biased region" description="Polar residues" evidence="21">
    <location>
        <begin position="357"/>
        <end position="371"/>
    </location>
</feature>
<evidence type="ECO:0000256" key="1">
    <source>
        <dbReference type="ARBA" id="ARBA00000900"/>
    </source>
</evidence>
<dbReference type="SMART" id="SM00184">
    <property type="entry name" value="RING"/>
    <property type="match status" value="1"/>
</dbReference>
<dbReference type="EMBL" id="CDMC01000012">
    <property type="protein sequence ID" value="CEL08821.1"/>
    <property type="molecule type" value="Genomic_DNA"/>
</dbReference>
<dbReference type="FunFam" id="3.30.40.10:FF:000172">
    <property type="entry name" value="E3 ubiquitin-protein ligase RAD18"/>
    <property type="match status" value="1"/>
</dbReference>
<dbReference type="InterPro" id="IPR013083">
    <property type="entry name" value="Znf_RING/FYVE/PHD"/>
</dbReference>
<evidence type="ECO:0000259" key="24">
    <source>
        <dbReference type="PROSITE" id="PS51908"/>
    </source>
</evidence>
<dbReference type="InterPro" id="IPR004580">
    <property type="entry name" value="Rad18_fungi"/>
</dbReference>
<name>A0A0U4ZGJ7_ASPCI</name>
<evidence type="ECO:0000313" key="25">
    <source>
        <dbReference type="EMBL" id="CEL08821.1"/>
    </source>
</evidence>
<dbReference type="PANTHER" id="PTHR14134">
    <property type="entry name" value="E3 UBIQUITIN-PROTEIN LIGASE RAD18"/>
    <property type="match status" value="1"/>
</dbReference>
<dbReference type="InterPro" id="IPR001841">
    <property type="entry name" value="Znf_RING"/>
</dbReference>
<feature type="region of interest" description="Disordered" evidence="21">
    <location>
        <begin position="357"/>
        <end position="394"/>
    </location>
</feature>
<feature type="region of interest" description="Disordered" evidence="21">
    <location>
        <begin position="117"/>
        <end position="157"/>
    </location>
</feature>
<evidence type="ECO:0000256" key="10">
    <source>
        <dbReference type="ARBA" id="ARBA00022771"/>
    </source>
</evidence>
<keyword evidence="12 20" id="KW-0862">Zinc</keyword>
<dbReference type="Pfam" id="PF13923">
    <property type="entry name" value="zf-C3HC4_2"/>
    <property type="match status" value="1"/>
</dbReference>
<keyword evidence="13 20" id="KW-0238">DNA-binding</keyword>
<dbReference type="GO" id="GO:0005634">
    <property type="term" value="C:nucleus"/>
    <property type="evidence" value="ECO:0007669"/>
    <property type="project" value="UniProtKB-SubCell"/>
</dbReference>
<evidence type="ECO:0000256" key="21">
    <source>
        <dbReference type="SAM" id="MobiDB-lite"/>
    </source>
</evidence>
<dbReference type="PROSITE" id="PS50089">
    <property type="entry name" value="ZF_RING_2"/>
    <property type="match status" value="1"/>
</dbReference>
<evidence type="ECO:0000256" key="11">
    <source>
        <dbReference type="ARBA" id="ARBA00022786"/>
    </source>
</evidence>
<dbReference type="PROSITE" id="PS00518">
    <property type="entry name" value="ZF_RING_1"/>
    <property type="match status" value="1"/>
</dbReference>
<organism evidence="25 26">
    <name type="scientific">Aspergillus calidoustus</name>
    <dbReference type="NCBI Taxonomy" id="454130"/>
    <lineage>
        <taxon>Eukaryota</taxon>
        <taxon>Fungi</taxon>
        <taxon>Dikarya</taxon>
        <taxon>Ascomycota</taxon>
        <taxon>Pezizomycotina</taxon>
        <taxon>Eurotiomycetes</taxon>
        <taxon>Eurotiomycetidae</taxon>
        <taxon>Eurotiales</taxon>
        <taxon>Aspergillaceae</taxon>
        <taxon>Aspergillus</taxon>
        <taxon>Aspergillus subgen. Nidulantes</taxon>
    </lineage>
</organism>
<sequence length="428" mass="46837">MEPAFDLPDSTDWLDTPLKLLAPLESSLRCQVCKDFFDNPVITSCSHTFCSLCIRRCLSSEGKCPTCRSSDQELKLRRNWAVQELVEAFTNARPSVLDLAKRATKSGGIAAGIEGADTEEPVTKKRKLEDEVNGTETKSDEGVRTRSQSRGMSRSAQPAAIEIIDDIEDEEYIPDDGLVPCPICQRRMKNEAVFRHLDSCTGKQGGSTEPKPAAFGSLSTVPRRPFQDATQKPPERLPAINYSLLKETVLRKKLKDLGIPHSGPRALMQRRHTEWMNLWNANCDSKAPKPKSQLLRELDVWERTQGGSSSTPTDTTSTVMRKDFDSAGWSASYDTDFKQLIANARKKSDAVVRSTIPSASPVASNEPQSSPVVEASGKVPMPEAPASPAAPVLNANPPNGVVLASTPMESAPLEWIPGVQQNPEDPDL</sequence>
<evidence type="ECO:0000256" key="3">
    <source>
        <dbReference type="ARBA" id="ARBA00004906"/>
    </source>
</evidence>
<evidence type="ECO:0000256" key="8">
    <source>
        <dbReference type="ARBA" id="ARBA00022723"/>
    </source>
</evidence>
<evidence type="ECO:0000256" key="5">
    <source>
        <dbReference type="ARBA" id="ARBA00012483"/>
    </source>
</evidence>
<keyword evidence="8 20" id="KW-0479">Metal-binding</keyword>
<accession>A0A0U4ZGJ7</accession>
<dbReference type="InterPro" id="IPR003034">
    <property type="entry name" value="SAP_dom"/>
</dbReference>
<keyword evidence="11 20" id="KW-0833">Ubl conjugation pathway</keyword>
<evidence type="ECO:0000256" key="19">
    <source>
        <dbReference type="PROSITE-ProRule" id="PRU01256"/>
    </source>
</evidence>
<dbReference type="UniPathway" id="UPA00143"/>
<evidence type="ECO:0000256" key="12">
    <source>
        <dbReference type="ARBA" id="ARBA00022833"/>
    </source>
</evidence>
<evidence type="ECO:0000256" key="16">
    <source>
        <dbReference type="ARBA" id="ARBA00054102"/>
    </source>
</evidence>
<comment type="subcellular location">
    <subcellularLocation>
        <location evidence="2 20">Nucleus</location>
    </subcellularLocation>
</comment>
<feature type="compositionally biased region" description="Polar residues" evidence="21">
    <location>
        <begin position="145"/>
        <end position="156"/>
    </location>
</feature>
<evidence type="ECO:0000259" key="22">
    <source>
        <dbReference type="PROSITE" id="PS50089"/>
    </source>
</evidence>
<dbReference type="GO" id="GO:0061630">
    <property type="term" value="F:ubiquitin protein ligase activity"/>
    <property type="evidence" value="ECO:0007669"/>
    <property type="project" value="UniProtKB-UniRule"/>
</dbReference>
<evidence type="ECO:0000256" key="7">
    <source>
        <dbReference type="ARBA" id="ARBA00022679"/>
    </source>
</evidence>
<evidence type="ECO:0000256" key="17">
    <source>
        <dbReference type="ARBA" id="ARBA00066140"/>
    </source>
</evidence>
<evidence type="ECO:0000256" key="15">
    <source>
        <dbReference type="ARBA" id="ARBA00023242"/>
    </source>
</evidence>
<dbReference type="SMART" id="SM00513">
    <property type="entry name" value="SAP"/>
    <property type="match status" value="1"/>
</dbReference>
<dbReference type="SUPFAM" id="SSF57850">
    <property type="entry name" value="RING/U-box"/>
    <property type="match status" value="1"/>
</dbReference>
<keyword evidence="14 19" id="KW-0234">DNA repair</keyword>
<evidence type="ECO:0000256" key="2">
    <source>
        <dbReference type="ARBA" id="ARBA00004123"/>
    </source>
</evidence>
<evidence type="ECO:0000259" key="23">
    <source>
        <dbReference type="PROSITE" id="PS50800"/>
    </source>
</evidence>
<dbReference type="GO" id="GO:0006513">
    <property type="term" value="P:protein monoubiquitination"/>
    <property type="evidence" value="ECO:0007669"/>
    <property type="project" value="InterPro"/>
</dbReference>